<evidence type="ECO:0000313" key="7">
    <source>
        <dbReference type="EMBL" id="MDN0075813.1"/>
    </source>
</evidence>
<gene>
    <name evidence="7" type="ORF">QU481_13045</name>
</gene>
<proteinExistence type="inferred from homology"/>
<evidence type="ECO:0000256" key="5">
    <source>
        <dbReference type="ARBA" id="ARBA00023136"/>
    </source>
</evidence>
<protein>
    <submittedName>
        <fullName evidence="7">MFS transporter</fullName>
    </submittedName>
</protein>
<dbReference type="InterPro" id="IPR036259">
    <property type="entry name" value="MFS_trans_sf"/>
</dbReference>
<feature type="transmembrane region" description="Helical" evidence="6">
    <location>
        <begin position="204"/>
        <end position="227"/>
    </location>
</feature>
<feature type="transmembrane region" description="Helical" evidence="6">
    <location>
        <begin position="341"/>
        <end position="361"/>
    </location>
</feature>
<dbReference type="Gene3D" id="1.20.1250.20">
    <property type="entry name" value="MFS general substrate transporter like domains"/>
    <property type="match status" value="1"/>
</dbReference>
<feature type="transmembrane region" description="Helical" evidence="6">
    <location>
        <begin position="120"/>
        <end position="141"/>
    </location>
</feature>
<comment type="subcellular location">
    <subcellularLocation>
        <location evidence="1">Membrane</location>
        <topology evidence="1">Multi-pass membrane protein</topology>
    </subcellularLocation>
</comment>
<evidence type="ECO:0000256" key="3">
    <source>
        <dbReference type="ARBA" id="ARBA00022692"/>
    </source>
</evidence>
<keyword evidence="8" id="KW-1185">Reference proteome</keyword>
<feature type="transmembrane region" description="Helical" evidence="6">
    <location>
        <begin position="28"/>
        <end position="45"/>
    </location>
</feature>
<comment type="caution">
    <text evidence="7">The sequence shown here is derived from an EMBL/GenBank/DDBJ whole genome shotgun (WGS) entry which is preliminary data.</text>
</comment>
<evidence type="ECO:0000313" key="8">
    <source>
        <dbReference type="Proteomes" id="UP001168540"/>
    </source>
</evidence>
<dbReference type="Proteomes" id="UP001168540">
    <property type="component" value="Unassembled WGS sequence"/>
</dbReference>
<feature type="transmembrane region" description="Helical" evidence="6">
    <location>
        <begin position="248"/>
        <end position="271"/>
    </location>
</feature>
<comment type="similarity">
    <text evidence="2">Belongs to the major facilitator superfamily. Nitrate/nitrite porter (TC 2.A.1.8) family.</text>
</comment>
<keyword evidence="3 6" id="KW-0812">Transmembrane</keyword>
<dbReference type="EMBL" id="JAUEDK010000022">
    <property type="protein sequence ID" value="MDN0075813.1"/>
    <property type="molecule type" value="Genomic_DNA"/>
</dbReference>
<evidence type="ECO:0000256" key="6">
    <source>
        <dbReference type="SAM" id="Phobius"/>
    </source>
</evidence>
<evidence type="ECO:0000256" key="4">
    <source>
        <dbReference type="ARBA" id="ARBA00022989"/>
    </source>
</evidence>
<feature type="transmembrane region" description="Helical" evidence="6">
    <location>
        <begin position="65"/>
        <end position="82"/>
    </location>
</feature>
<keyword evidence="5 6" id="KW-0472">Membrane</keyword>
<feature type="transmembrane region" description="Helical" evidence="6">
    <location>
        <begin position="283"/>
        <end position="301"/>
    </location>
</feature>
<feature type="transmembrane region" description="Helical" evidence="6">
    <location>
        <begin position="397"/>
        <end position="415"/>
    </location>
</feature>
<evidence type="ECO:0000256" key="1">
    <source>
        <dbReference type="ARBA" id="ARBA00004141"/>
    </source>
</evidence>
<dbReference type="PANTHER" id="PTHR23515">
    <property type="entry name" value="HIGH-AFFINITY NITRATE TRANSPORTER 2.3"/>
    <property type="match status" value="1"/>
</dbReference>
<feature type="transmembrane region" description="Helical" evidence="6">
    <location>
        <begin position="308"/>
        <end position="329"/>
    </location>
</feature>
<feature type="transmembrane region" description="Helical" evidence="6">
    <location>
        <begin position="94"/>
        <end position="114"/>
    </location>
</feature>
<dbReference type="RefSeq" id="WP_289830455.1">
    <property type="nucleotide sequence ID" value="NZ_JAUEDK010000022.1"/>
</dbReference>
<reference evidence="7" key="1">
    <citation type="submission" date="2023-06" db="EMBL/GenBank/DDBJ databases">
        <authorList>
            <person name="Zhang S."/>
        </authorList>
    </citation>
    <scope>NUCLEOTIDE SEQUENCE</scope>
    <source>
        <strain evidence="7">SG2303</strain>
    </source>
</reference>
<dbReference type="Pfam" id="PF07690">
    <property type="entry name" value="MFS_1"/>
    <property type="match status" value="1"/>
</dbReference>
<organism evidence="7 8">
    <name type="scientific">Crenobacter oryzisoli</name>
    <dbReference type="NCBI Taxonomy" id="3056844"/>
    <lineage>
        <taxon>Bacteria</taxon>
        <taxon>Pseudomonadati</taxon>
        <taxon>Pseudomonadota</taxon>
        <taxon>Betaproteobacteria</taxon>
        <taxon>Neisseriales</taxon>
        <taxon>Neisseriaceae</taxon>
        <taxon>Crenobacter</taxon>
    </lineage>
</organism>
<name>A0ABT7XPU3_9NEIS</name>
<dbReference type="SUPFAM" id="SSF103473">
    <property type="entry name" value="MFS general substrate transporter"/>
    <property type="match status" value="1"/>
</dbReference>
<feature type="transmembrane region" description="Helical" evidence="6">
    <location>
        <begin position="427"/>
        <end position="450"/>
    </location>
</feature>
<evidence type="ECO:0000256" key="2">
    <source>
        <dbReference type="ARBA" id="ARBA00008432"/>
    </source>
</evidence>
<feature type="transmembrane region" description="Helical" evidence="6">
    <location>
        <begin position="162"/>
        <end position="184"/>
    </location>
</feature>
<dbReference type="InterPro" id="IPR044772">
    <property type="entry name" value="NO3_transporter"/>
</dbReference>
<accession>A0ABT7XPU3</accession>
<keyword evidence="4 6" id="KW-1133">Transmembrane helix</keyword>
<dbReference type="InterPro" id="IPR011701">
    <property type="entry name" value="MFS"/>
</dbReference>
<sequence>MTIAIKRWEPENLLFWLIRGKRIARRNLILSTLALHLNFIVWMMWSMVVVNLPAIGFALTSQQQFLLVSIPPLVGALMRVVYATAWTLFGGGRWLALSTLFLLLPAAGVAYVVQHIDARFWLLLAVAASCGIGGGASSSHLSNTSFFFPKSEKGLAMGINAGFGNLGVSVAQLLIPLTIAGAMFGRLGGEPQIWGMGSEVREVWLQNAGYVWWPVILIVAAACWLYSHDLPDIRLTPRDQLTMMGERHTWAICLLYMGSYGTFLGFAAAFPLLVGKMFPLDNAAAYAFIGPMVAALSRPFGGWMGDRVGGGIASCGAYALMALGTLGVFVSLPGENDGGQFWLFLAMCFLIFLAAGVGNGASYQLAPKVFLIEAGREAAARGETVADAYARGGKRGAAAMSVSSVMAAFGGFVIPKTFGSSLDLTGSFVPAFGVFLVFYLIAMVVAWWLYARPDAPMRC</sequence>